<dbReference type="EMBL" id="LLXE01000019">
    <property type="protein sequence ID" value="KUM65780.1"/>
    <property type="molecule type" value="Genomic_DNA"/>
</dbReference>
<protein>
    <submittedName>
        <fullName evidence="1">Uncharacterized protein</fullName>
    </submittedName>
</protein>
<accession>A0A117NRL2</accession>
<evidence type="ECO:0000313" key="2">
    <source>
        <dbReference type="Proteomes" id="UP000055045"/>
    </source>
</evidence>
<dbReference type="AlphaFoldDB" id="A0A117NRL2"/>
<reference evidence="1 2" key="1">
    <citation type="submission" date="2015-10" db="EMBL/GenBank/DDBJ databases">
        <title>Genome sequencing of Penicillium freii.</title>
        <authorList>
            <person name="Nguyen H.D."/>
            <person name="Visagie C.M."/>
            <person name="Seifert K.A."/>
        </authorList>
    </citation>
    <scope>NUCLEOTIDE SEQUENCE [LARGE SCALE GENOMIC DNA]</scope>
    <source>
        <strain evidence="1 2">DAOM 242723</strain>
    </source>
</reference>
<organism evidence="1 2">
    <name type="scientific">Penicillium freii</name>
    <dbReference type="NCBI Taxonomy" id="48697"/>
    <lineage>
        <taxon>Eukaryota</taxon>
        <taxon>Fungi</taxon>
        <taxon>Dikarya</taxon>
        <taxon>Ascomycota</taxon>
        <taxon>Pezizomycotina</taxon>
        <taxon>Eurotiomycetes</taxon>
        <taxon>Eurotiomycetidae</taxon>
        <taxon>Eurotiales</taxon>
        <taxon>Aspergillaceae</taxon>
        <taxon>Penicillium</taxon>
    </lineage>
</organism>
<comment type="caution">
    <text evidence="1">The sequence shown here is derived from an EMBL/GenBank/DDBJ whole genome shotgun (WGS) entry which is preliminary data.</text>
</comment>
<proteinExistence type="predicted"/>
<name>A0A117NRL2_PENFR</name>
<keyword evidence="2" id="KW-1185">Reference proteome</keyword>
<sequence>MTTLEVSVIMKELNKLKTLQVAGHIPVDYLIFRPDGLVVRFIQLTIIPISPLTHHRYDSPFGFTSQIRRGRVFESRFGPSSFCLFAFFHCTVIQ</sequence>
<gene>
    <name evidence="1" type="ORF">ACN42_g1292</name>
</gene>
<dbReference type="Proteomes" id="UP000055045">
    <property type="component" value="Unassembled WGS sequence"/>
</dbReference>
<evidence type="ECO:0000313" key="1">
    <source>
        <dbReference type="EMBL" id="KUM65780.1"/>
    </source>
</evidence>